<evidence type="ECO:0000256" key="1">
    <source>
        <dbReference type="ARBA" id="ARBA00005996"/>
    </source>
</evidence>
<dbReference type="NCBIfam" id="NF001238">
    <property type="entry name" value="PRK00211.1"/>
    <property type="match status" value="1"/>
</dbReference>
<comment type="similarity">
    <text evidence="1">Belongs to the DsrF/TusC family.</text>
</comment>
<dbReference type="PANTHER" id="PTHR38780">
    <property type="entry name" value="PROTEIN TUSC"/>
    <property type="match status" value="1"/>
</dbReference>
<dbReference type="Proteomes" id="UP000037600">
    <property type="component" value="Unassembled WGS sequence"/>
</dbReference>
<dbReference type="InterPro" id="IPR003787">
    <property type="entry name" value="Sulphur_relay_DsrE/F-like"/>
</dbReference>
<evidence type="ECO:0000313" key="2">
    <source>
        <dbReference type="EMBL" id="KMT63925.1"/>
    </source>
</evidence>
<organism evidence="2 3">
    <name type="scientific">Catenovulum maritimum</name>
    <dbReference type="NCBI Taxonomy" id="1513271"/>
    <lineage>
        <taxon>Bacteria</taxon>
        <taxon>Pseudomonadati</taxon>
        <taxon>Pseudomonadota</taxon>
        <taxon>Gammaproteobacteria</taxon>
        <taxon>Alteromonadales</taxon>
        <taxon>Alteromonadaceae</taxon>
        <taxon>Catenovulum</taxon>
    </lineage>
</organism>
<dbReference type="STRING" id="1513271.XM47_16990"/>
<dbReference type="PANTHER" id="PTHR38780:SF1">
    <property type="entry name" value="PROTEIN TUSC"/>
    <property type="match status" value="1"/>
</dbReference>
<evidence type="ECO:0000313" key="3">
    <source>
        <dbReference type="Proteomes" id="UP000037600"/>
    </source>
</evidence>
<accession>A0A0J8GMC1</accession>
<dbReference type="OrthoDB" id="9789418at2"/>
<gene>
    <name evidence="2" type="ORF">XM47_16990</name>
</gene>
<proteinExistence type="inferred from homology"/>
<dbReference type="Pfam" id="PF02635">
    <property type="entry name" value="DsrE"/>
    <property type="match status" value="1"/>
</dbReference>
<dbReference type="AlphaFoldDB" id="A0A0J8GMC1"/>
<dbReference type="RefSeq" id="WP_053084602.1">
    <property type="nucleotide sequence ID" value="NZ_KQ130507.1"/>
</dbReference>
<dbReference type="Gene3D" id="3.40.1260.10">
    <property type="entry name" value="DsrEFH-like"/>
    <property type="match status" value="1"/>
</dbReference>
<protein>
    <submittedName>
        <fullName evidence="2">Uncharacterized protein</fullName>
    </submittedName>
</protein>
<comment type="caution">
    <text evidence="2">The sequence shown here is derived from an EMBL/GenBank/DDBJ whole genome shotgun (WGS) entry which is preliminary data.</text>
</comment>
<dbReference type="SUPFAM" id="SSF75169">
    <property type="entry name" value="DsrEFH-like"/>
    <property type="match status" value="1"/>
</dbReference>
<dbReference type="NCBIfam" id="TIGR03010">
    <property type="entry name" value="sulf_tusC_dsrF"/>
    <property type="match status" value="1"/>
</dbReference>
<name>A0A0J8GMC1_9ALTE</name>
<dbReference type="EMBL" id="LAZL01000036">
    <property type="protein sequence ID" value="KMT63925.1"/>
    <property type="molecule type" value="Genomic_DNA"/>
</dbReference>
<reference evidence="2 3" key="1">
    <citation type="submission" date="2015-04" db="EMBL/GenBank/DDBJ databases">
        <title>Draft Genome Sequence of the Novel Agar-Digesting Marine Bacterium Q1.</title>
        <authorList>
            <person name="Li Y."/>
            <person name="Li D."/>
            <person name="Chen G."/>
            <person name="Du Z."/>
        </authorList>
    </citation>
    <scope>NUCLEOTIDE SEQUENCE [LARGE SCALE GENOMIC DNA]</scope>
    <source>
        <strain evidence="2 3">Q1</strain>
    </source>
</reference>
<sequence>MTEKSHAIILTQSPFQNDQGKEALELALTLATFEQAVSLYFKDAAVLQLIKNLNGEGINRKTYTDGFKALDLYDIENVFVLTTSLDSYNLAPEALNIPVISLTEQEWRESLVNTNTVLTF</sequence>
<dbReference type="InterPro" id="IPR017462">
    <property type="entry name" value="Sulphur_relay_TusC/DsrF"/>
</dbReference>
<dbReference type="InterPro" id="IPR027396">
    <property type="entry name" value="DsrEFH-like"/>
</dbReference>
<keyword evidence="3" id="KW-1185">Reference proteome</keyword>